<organism evidence="3 4">
    <name type="scientific">Petropleomorpha daqingensis</name>
    <dbReference type="NCBI Taxonomy" id="2026353"/>
    <lineage>
        <taxon>Bacteria</taxon>
        <taxon>Bacillati</taxon>
        <taxon>Actinomycetota</taxon>
        <taxon>Actinomycetes</taxon>
        <taxon>Geodermatophilales</taxon>
        <taxon>Geodermatophilaceae</taxon>
        <taxon>Petropleomorpha</taxon>
    </lineage>
</organism>
<evidence type="ECO:0000256" key="2">
    <source>
        <dbReference type="SAM" id="Phobius"/>
    </source>
</evidence>
<feature type="transmembrane region" description="Helical" evidence="2">
    <location>
        <begin position="101"/>
        <end position="121"/>
    </location>
</feature>
<keyword evidence="2" id="KW-1133">Transmembrane helix</keyword>
<dbReference type="Proteomes" id="UP000541969">
    <property type="component" value="Unassembled WGS sequence"/>
</dbReference>
<dbReference type="InterPro" id="IPR018723">
    <property type="entry name" value="DUF2254_membrane"/>
</dbReference>
<proteinExistence type="predicted"/>
<evidence type="ECO:0000313" key="3">
    <source>
        <dbReference type="EMBL" id="NYJ06696.1"/>
    </source>
</evidence>
<evidence type="ECO:0000313" key="4">
    <source>
        <dbReference type="Proteomes" id="UP000541969"/>
    </source>
</evidence>
<dbReference type="Pfam" id="PF10011">
    <property type="entry name" value="DUF2254"/>
    <property type="match status" value="1"/>
</dbReference>
<feature type="transmembrane region" description="Helical" evidence="2">
    <location>
        <begin position="58"/>
        <end position="81"/>
    </location>
</feature>
<evidence type="ECO:0000256" key="1">
    <source>
        <dbReference type="SAM" id="MobiDB-lite"/>
    </source>
</evidence>
<comment type="caution">
    <text evidence="3">The sequence shown here is derived from an EMBL/GenBank/DDBJ whole genome shotgun (WGS) entry which is preliminary data.</text>
</comment>
<gene>
    <name evidence="3" type="ORF">GGQ55_002974</name>
</gene>
<keyword evidence="2" id="KW-0812">Transmembrane</keyword>
<reference evidence="3 4" key="1">
    <citation type="submission" date="2020-07" db="EMBL/GenBank/DDBJ databases">
        <title>Sequencing the genomes of 1000 actinobacteria strains.</title>
        <authorList>
            <person name="Klenk H.-P."/>
        </authorList>
    </citation>
    <scope>NUCLEOTIDE SEQUENCE [LARGE SCALE GENOMIC DNA]</scope>
    <source>
        <strain evidence="3 4">DSM 104001</strain>
    </source>
</reference>
<feature type="region of interest" description="Disordered" evidence="1">
    <location>
        <begin position="413"/>
        <end position="440"/>
    </location>
</feature>
<accession>A0A853CHF5</accession>
<dbReference type="EMBL" id="JACBZT010000001">
    <property type="protein sequence ID" value="NYJ06696.1"/>
    <property type="molecule type" value="Genomic_DNA"/>
</dbReference>
<dbReference type="RefSeq" id="WP_179718000.1">
    <property type="nucleotide sequence ID" value="NZ_JACBZT010000001.1"/>
</dbReference>
<sequence>MSTLRLQRFVRTSLWLRPLGCLAAGALLAVGTLAVDRATDYELLPQSLTGTPSDAQTILSSFATAMVSLTTLVLTVTLVAVQLAMGQFSPRIVGALLTDRWSQLAIGLFGASFLVAVLTLREIRGSDTGTVPGLSMLLSYVLMLASIVVLVLFVHHAGQGLRVSGLIDLVGDRSREFIVREHGDVPAVTGGPDGIVAAEPGNLVRVDRPALVAAARRADCVLELVPVMGDFVVGGAPLFRVHPEPWSAVSGNGGPAVRLQATDVTHHVLLGPERVHTEDLAYGFRKLVDIAVRSIAQPFNDPTTAVQALHRLHDLLRQIAGRPLPCGEHRDEDGVVRLIERTVSWDGYVRLAFDEIRLAGASEPQVTRKICAALADLKSVAPPDRQEPLDRQLRLLEAGVRRAHEDAEDVLAALTPDTEGIGSGADVTATPKPRSTPRPS</sequence>
<feature type="transmembrane region" description="Helical" evidence="2">
    <location>
        <begin position="133"/>
        <end position="154"/>
    </location>
</feature>
<protein>
    <submittedName>
        <fullName evidence="3">Putative membrane protein</fullName>
    </submittedName>
</protein>
<keyword evidence="4" id="KW-1185">Reference proteome</keyword>
<name>A0A853CHF5_9ACTN</name>
<dbReference type="AlphaFoldDB" id="A0A853CHF5"/>
<keyword evidence="2" id="KW-0472">Membrane</keyword>